<gene>
    <name evidence="1" type="ORF">C1SCF055_LOCUS34179</name>
</gene>
<evidence type="ECO:0000313" key="2">
    <source>
        <dbReference type="EMBL" id="CAL4796085.1"/>
    </source>
</evidence>
<reference evidence="1" key="1">
    <citation type="submission" date="2022-10" db="EMBL/GenBank/DDBJ databases">
        <authorList>
            <person name="Chen Y."/>
            <person name="Dougan E. K."/>
            <person name="Chan C."/>
            <person name="Rhodes N."/>
            <person name="Thang M."/>
        </authorList>
    </citation>
    <scope>NUCLEOTIDE SEQUENCE</scope>
</reference>
<dbReference type="EMBL" id="CAMXCT010004379">
    <property type="protein sequence ID" value="CAI4008773.1"/>
    <property type="molecule type" value="Genomic_DNA"/>
</dbReference>
<organism evidence="1">
    <name type="scientific">Cladocopium goreaui</name>
    <dbReference type="NCBI Taxonomy" id="2562237"/>
    <lineage>
        <taxon>Eukaryota</taxon>
        <taxon>Sar</taxon>
        <taxon>Alveolata</taxon>
        <taxon>Dinophyceae</taxon>
        <taxon>Suessiales</taxon>
        <taxon>Symbiodiniaceae</taxon>
        <taxon>Cladocopium</taxon>
    </lineage>
</organism>
<name>A0A9P1GDA9_9DINO</name>
<accession>A0A9P1GDA9</accession>
<dbReference type="Proteomes" id="UP001152797">
    <property type="component" value="Unassembled WGS sequence"/>
</dbReference>
<dbReference type="EMBL" id="CAMXCT030004379">
    <property type="protein sequence ID" value="CAL4796085.1"/>
    <property type="molecule type" value="Genomic_DNA"/>
</dbReference>
<dbReference type="AlphaFoldDB" id="A0A9P1GDA9"/>
<evidence type="ECO:0000313" key="1">
    <source>
        <dbReference type="EMBL" id="CAI4008773.1"/>
    </source>
</evidence>
<reference evidence="2 3" key="2">
    <citation type="submission" date="2024-05" db="EMBL/GenBank/DDBJ databases">
        <authorList>
            <person name="Chen Y."/>
            <person name="Shah S."/>
            <person name="Dougan E. K."/>
            <person name="Thang M."/>
            <person name="Chan C."/>
        </authorList>
    </citation>
    <scope>NUCLEOTIDE SEQUENCE [LARGE SCALE GENOMIC DNA]</scope>
</reference>
<evidence type="ECO:0000313" key="3">
    <source>
        <dbReference type="Proteomes" id="UP001152797"/>
    </source>
</evidence>
<dbReference type="EMBL" id="CAMXCT020004379">
    <property type="protein sequence ID" value="CAL1162148.1"/>
    <property type="molecule type" value="Genomic_DNA"/>
</dbReference>
<comment type="caution">
    <text evidence="1">The sequence shown here is derived from an EMBL/GenBank/DDBJ whole genome shotgun (WGS) entry which is preliminary data.</text>
</comment>
<protein>
    <submittedName>
        <fullName evidence="1">Uncharacterized protein</fullName>
    </submittedName>
</protein>
<sequence>MMTGHGAPVDMFESQLDESMVCMEYCLLKKPDELPKAKNFVNLWPGQYGRVLACDDIFMAKFSQGGGSACKYQYMERKEWKGKPLLVYAHCQNRFPYVGVLIHEFRPKIVVEQGICTRDDGLVHAVSWRYSSSGEHICTKFFYQKDRITQGNALKYCLDHLVQNGVTTSVTECVLSVPFQTNQLLFKPDYTHSQTIFAESESVRPWGIVDQDSIGSGSVL</sequence>
<proteinExistence type="predicted"/>
<keyword evidence="3" id="KW-1185">Reference proteome</keyword>